<reference evidence="1 2" key="1">
    <citation type="submission" date="2024-04" db="EMBL/GenBank/DDBJ databases">
        <authorList>
            <person name="Rising A."/>
            <person name="Reimegard J."/>
            <person name="Sonavane S."/>
            <person name="Akerstrom W."/>
            <person name="Nylinder S."/>
            <person name="Hedman E."/>
            <person name="Kallberg Y."/>
        </authorList>
    </citation>
    <scope>NUCLEOTIDE SEQUENCE [LARGE SCALE GENOMIC DNA]</scope>
</reference>
<accession>A0AAV2A8J2</accession>
<keyword evidence="2" id="KW-1185">Reference proteome</keyword>
<gene>
    <name evidence="1" type="ORF">LARSCL_LOCUS10900</name>
</gene>
<comment type="caution">
    <text evidence="1">The sequence shown here is derived from an EMBL/GenBank/DDBJ whole genome shotgun (WGS) entry which is preliminary data.</text>
</comment>
<dbReference type="AlphaFoldDB" id="A0AAV2A8J2"/>
<sequence length="94" mass="10912">MYTLRTFLHKKLNVTANLNNDYNSPSGHVCLHSKVAKSSWTPYIPAVPKELKRSLNPCKMQILIFLVHTLYYFKQLVCKQASFGVNLEGDWYFT</sequence>
<protein>
    <submittedName>
        <fullName evidence="1">Uncharacterized protein</fullName>
    </submittedName>
</protein>
<organism evidence="1 2">
    <name type="scientific">Larinioides sclopetarius</name>
    <dbReference type="NCBI Taxonomy" id="280406"/>
    <lineage>
        <taxon>Eukaryota</taxon>
        <taxon>Metazoa</taxon>
        <taxon>Ecdysozoa</taxon>
        <taxon>Arthropoda</taxon>
        <taxon>Chelicerata</taxon>
        <taxon>Arachnida</taxon>
        <taxon>Araneae</taxon>
        <taxon>Araneomorphae</taxon>
        <taxon>Entelegynae</taxon>
        <taxon>Araneoidea</taxon>
        <taxon>Araneidae</taxon>
        <taxon>Larinioides</taxon>
    </lineage>
</organism>
<dbReference type="EMBL" id="CAXIEN010000130">
    <property type="protein sequence ID" value="CAL1280325.1"/>
    <property type="molecule type" value="Genomic_DNA"/>
</dbReference>
<evidence type="ECO:0000313" key="2">
    <source>
        <dbReference type="Proteomes" id="UP001497382"/>
    </source>
</evidence>
<proteinExistence type="predicted"/>
<dbReference type="Proteomes" id="UP001497382">
    <property type="component" value="Unassembled WGS sequence"/>
</dbReference>
<name>A0AAV2A8J2_9ARAC</name>
<evidence type="ECO:0000313" key="1">
    <source>
        <dbReference type="EMBL" id="CAL1280325.1"/>
    </source>
</evidence>